<keyword evidence="4" id="KW-1185">Reference proteome</keyword>
<dbReference type="EMBL" id="BAAAZH010000028">
    <property type="protein sequence ID" value="GAA4127221.1"/>
    <property type="molecule type" value="Genomic_DNA"/>
</dbReference>
<proteinExistence type="predicted"/>
<reference evidence="4" key="1">
    <citation type="journal article" date="2019" name="Int. J. Syst. Evol. Microbiol.">
        <title>The Global Catalogue of Microorganisms (GCM) 10K type strain sequencing project: providing services to taxonomists for standard genome sequencing and annotation.</title>
        <authorList>
            <consortium name="The Broad Institute Genomics Platform"/>
            <consortium name="The Broad Institute Genome Sequencing Center for Infectious Disease"/>
            <person name="Wu L."/>
            <person name="Ma J."/>
        </authorList>
    </citation>
    <scope>NUCLEOTIDE SEQUENCE [LARGE SCALE GENOMIC DNA]</scope>
    <source>
        <strain evidence="4">JCM 16703</strain>
    </source>
</reference>
<sequence>MASETVDDVDTENTVRLVGRLSRLEDERELPSGSVVVGFAVVVPRASASPSGRNTVDSLDCAAWSAGTRRSVRSWQVGDVVEVEGHLRRRFYRAGAGVASRYEVEAVRVKRRRRGPAA</sequence>
<evidence type="ECO:0000256" key="2">
    <source>
        <dbReference type="PROSITE-ProRule" id="PRU00252"/>
    </source>
</evidence>
<dbReference type="RefSeq" id="WP_344735017.1">
    <property type="nucleotide sequence ID" value="NZ_BAAAZH010000028.1"/>
</dbReference>
<dbReference type="Pfam" id="PF00436">
    <property type="entry name" value="SSB"/>
    <property type="match status" value="1"/>
</dbReference>
<evidence type="ECO:0000313" key="3">
    <source>
        <dbReference type="EMBL" id="GAA4127221.1"/>
    </source>
</evidence>
<accession>A0ABP7XWX6</accession>
<gene>
    <name evidence="3" type="ORF">GCM10022215_37590</name>
</gene>
<dbReference type="InterPro" id="IPR000424">
    <property type="entry name" value="Primosome_PriB/ssb"/>
</dbReference>
<dbReference type="Gene3D" id="2.40.50.140">
    <property type="entry name" value="Nucleic acid-binding proteins"/>
    <property type="match status" value="1"/>
</dbReference>
<dbReference type="PROSITE" id="PS50935">
    <property type="entry name" value="SSB"/>
    <property type="match status" value="1"/>
</dbReference>
<evidence type="ECO:0000313" key="4">
    <source>
        <dbReference type="Proteomes" id="UP001501495"/>
    </source>
</evidence>
<comment type="caution">
    <text evidence="3">The sequence shown here is derived from an EMBL/GenBank/DDBJ whole genome shotgun (WGS) entry which is preliminary data.</text>
</comment>
<evidence type="ECO:0008006" key="5">
    <source>
        <dbReference type="Google" id="ProtNLM"/>
    </source>
</evidence>
<dbReference type="Proteomes" id="UP001501495">
    <property type="component" value="Unassembled WGS sequence"/>
</dbReference>
<keyword evidence="1 2" id="KW-0238">DNA-binding</keyword>
<dbReference type="SUPFAM" id="SSF50249">
    <property type="entry name" value="Nucleic acid-binding proteins"/>
    <property type="match status" value="1"/>
</dbReference>
<organism evidence="3 4">
    <name type="scientific">Nocardioides fonticola</name>
    <dbReference type="NCBI Taxonomy" id="450363"/>
    <lineage>
        <taxon>Bacteria</taxon>
        <taxon>Bacillati</taxon>
        <taxon>Actinomycetota</taxon>
        <taxon>Actinomycetes</taxon>
        <taxon>Propionibacteriales</taxon>
        <taxon>Nocardioidaceae</taxon>
        <taxon>Nocardioides</taxon>
    </lineage>
</organism>
<evidence type="ECO:0000256" key="1">
    <source>
        <dbReference type="ARBA" id="ARBA00023125"/>
    </source>
</evidence>
<dbReference type="InterPro" id="IPR012340">
    <property type="entry name" value="NA-bd_OB-fold"/>
</dbReference>
<protein>
    <recommendedName>
        <fullName evidence="5">Single-stranded DNA-binding protein</fullName>
    </recommendedName>
</protein>
<name>A0ABP7XWX6_9ACTN</name>